<dbReference type="InterPro" id="IPR011639">
    <property type="entry name" value="MethylTrfase_TaqI-like_dom"/>
</dbReference>
<evidence type="ECO:0000256" key="5">
    <source>
        <dbReference type="ARBA" id="ARBA00047942"/>
    </source>
</evidence>
<gene>
    <name evidence="9" type="ORF">SM757_20840</name>
</gene>
<dbReference type="PRINTS" id="PR00507">
    <property type="entry name" value="N12N6MTFRASE"/>
</dbReference>
<comment type="caution">
    <text evidence="9">The sequence shown here is derived from an EMBL/GenBank/DDBJ whole genome shotgun (WGS) entry which is preliminary data.</text>
</comment>
<organism evidence="9 10">
    <name type="scientific">Azohydromonas lata</name>
    <dbReference type="NCBI Taxonomy" id="45677"/>
    <lineage>
        <taxon>Bacteria</taxon>
        <taxon>Pseudomonadati</taxon>
        <taxon>Pseudomonadota</taxon>
        <taxon>Betaproteobacteria</taxon>
        <taxon>Burkholderiales</taxon>
        <taxon>Sphaerotilaceae</taxon>
        <taxon>Azohydromonas</taxon>
    </lineage>
</organism>
<dbReference type="InterPro" id="IPR046820">
    <property type="entry name" value="MmeI_TRD"/>
</dbReference>
<dbReference type="Gene3D" id="3.40.50.150">
    <property type="entry name" value="Vaccinia Virus protein VP39"/>
    <property type="match status" value="2"/>
</dbReference>
<feature type="region of interest" description="Disordered" evidence="6">
    <location>
        <begin position="130"/>
        <end position="161"/>
    </location>
</feature>
<dbReference type="PANTHER" id="PTHR33841:SF1">
    <property type="entry name" value="DNA METHYLTRANSFERASE A"/>
    <property type="match status" value="1"/>
</dbReference>
<evidence type="ECO:0000256" key="2">
    <source>
        <dbReference type="ARBA" id="ARBA00022603"/>
    </source>
</evidence>
<proteinExistence type="predicted"/>
<dbReference type="RefSeq" id="WP_322466899.1">
    <property type="nucleotide sequence ID" value="NZ_JAXOJX010000037.1"/>
</dbReference>
<keyword evidence="2" id="KW-0489">Methyltransferase</keyword>
<evidence type="ECO:0000313" key="9">
    <source>
        <dbReference type="EMBL" id="MDZ5459030.1"/>
    </source>
</evidence>
<comment type="catalytic activity">
    <reaction evidence="5">
        <text>a 2'-deoxyadenosine in DNA + S-adenosyl-L-methionine = an N(6)-methyl-2'-deoxyadenosine in DNA + S-adenosyl-L-homocysteine + H(+)</text>
        <dbReference type="Rhea" id="RHEA:15197"/>
        <dbReference type="Rhea" id="RHEA-COMP:12418"/>
        <dbReference type="Rhea" id="RHEA-COMP:12419"/>
        <dbReference type="ChEBI" id="CHEBI:15378"/>
        <dbReference type="ChEBI" id="CHEBI:57856"/>
        <dbReference type="ChEBI" id="CHEBI:59789"/>
        <dbReference type="ChEBI" id="CHEBI:90615"/>
        <dbReference type="ChEBI" id="CHEBI:90616"/>
        <dbReference type="EC" id="2.1.1.72"/>
    </reaction>
</comment>
<evidence type="ECO:0000259" key="8">
    <source>
        <dbReference type="Pfam" id="PF20466"/>
    </source>
</evidence>
<evidence type="ECO:0000256" key="3">
    <source>
        <dbReference type="ARBA" id="ARBA00022679"/>
    </source>
</evidence>
<dbReference type="PANTHER" id="PTHR33841">
    <property type="entry name" value="DNA METHYLTRANSFERASE YEEA-RELATED"/>
    <property type="match status" value="1"/>
</dbReference>
<keyword evidence="4" id="KW-0949">S-adenosyl-L-methionine</keyword>
<dbReference type="Pfam" id="PF07669">
    <property type="entry name" value="Eco57I"/>
    <property type="match status" value="1"/>
</dbReference>
<dbReference type="InterPro" id="IPR029063">
    <property type="entry name" value="SAM-dependent_MTases_sf"/>
</dbReference>
<sequence>MSFASLRIEGGLLSAELLDRLEALPGQRPADFGLPAHVSVKDEIARAWVQAQALWRGFQRRLAALPAGAAATRETRQHWVLPLLGLLGWRLEFQPQGVELDGRHFALSHRDAATGVVVHVLGWHEAAGLDRRPGKAGTASVNASRSLSGGRSARPAAGSATATPRLSAHALVQDYLHQSDTLYALVSNGRVLRLLRDSTRLAQLCCVEFDLECLFSEALFADFALLVRLLHVSRFPARSDAAAACWLERWHQDSLEADSRIRAGLARAVEQALLALANGFIRHPANGALQRVLEGGGTNQASEAATDADADVRADAYFGALLRLIYRLLFLLVVEERGLVFPAGAPAQGRALYECCYGLQRLRRLAERPPPGSERHGDLWPALLFTFSLFEAGGPGAALGLTPLAGGLFAQQALGDLAGCRLDNATLLAALCALGQYTPPEGGRPRRVNYAALNVEELGSVYEGLLDYRPALLWQGAEPAFELRRGQARARSGAHYTPQSLVQPLLQHALAPLLATCERAPDPCAALLTLRVVDVACGSGHLLLAAARRIAQALATARSGEAQPSPTAWRTALRDVIRHCIHGVDLNPLAVELCKVALWLEAHLPGEPLSFLDHHIKQGNAIVGTARLEDIARRSIPSEAFTAQAGDDKAVAAALRRRNQAGRAGQGSPCFNAPVERGLQSALRDWRAFETMPEHTPQDLKAKQDKFLELSQSPAVQALRQLADIPAAQFYLPKRSDTAHQLVTACEFDRCWRGDPVLPVAAFERASAVARKQSIFHWFLEFPEVLAQGGFDCVLANLPYLGGTFISGVHGREFCNYAAWEYAPTGLSEMVVFFMRRMYALLKSGGSLALVATNSIREGNIRRDGLEFLLSKGAQIAFAVRSVKWPGSANVRVSLLALRKGVALEKAILDGKPVSRINAFLEEGDSKVLLPKPLPENRKWMFEGSKWVGDGFLLNESQAADLLRRGPSCRRVLLPLLHGEEVNQSPAQRPGRHVIYMADEPLSEVRQYPAALEWLITHVKPYRDAHAEAPLREKWWQFKRPTVELYARLAGLSRCFVATATTKYLNFSAVPAAMVFAHTLKVLATDRWDIYAVLQSTLHEVWARKYSGTFAQELRYSSTQAFETFVLPGNLWRVPDAELAALGEHYHEHRRRLMLRLNVGLTGIYNFFHDPSLGAEKLAAARNLKMQAARAALEDLRVLRRLQVSLDIAVSHAYGWRDLDLNHGFVDVESRPEHDRLRFTLGDAARHEVLRRLLELNLSR</sequence>
<evidence type="ECO:0000256" key="4">
    <source>
        <dbReference type="ARBA" id="ARBA00022691"/>
    </source>
</evidence>
<feature type="compositionally biased region" description="Low complexity" evidence="6">
    <location>
        <begin position="143"/>
        <end position="161"/>
    </location>
</feature>
<dbReference type="InterPro" id="IPR050953">
    <property type="entry name" value="N4_N6_ade-DNA_methylase"/>
</dbReference>
<dbReference type="Pfam" id="PF20466">
    <property type="entry name" value="MmeI_TRD"/>
    <property type="match status" value="1"/>
</dbReference>
<feature type="domain" description="MmeI-like target recognition" evidence="8">
    <location>
        <begin position="937"/>
        <end position="1128"/>
    </location>
</feature>
<keyword evidence="3" id="KW-0808">Transferase</keyword>
<protein>
    <recommendedName>
        <fullName evidence="1">site-specific DNA-methyltransferase (adenine-specific)</fullName>
        <ecNumber evidence="1">2.1.1.72</ecNumber>
    </recommendedName>
</protein>
<keyword evidence="10" id="KW-1185">Reference proteome</keyword>
<reference evidence="9 10" key="1">
    <citation type="submission" date="2023-11" db="EMBL/GenBank/DDBJ databases">
        <title>Draft genome of Azohydromonas lata strain H1 (DSM1123), a polyhydroxyalkanoate producer.</title>
        <authorList>
            <person name="Traversa D."/>
            <person name="D'Addabbo P."/>
            <person name="Pazzani C."/>
            <person name="Manzari C."/>
            <person name="Chiara M."/>
            <person name="Scrascia M."/>
        </authorList>
    </citation>
    <scope>NUCLEOTIDE SEQUENCE [LARGE SCALE GENOMIC DNA]</scope>
    <source>
        <strain evidence="9 10">H1</strain>
    </source>
</reference>
<feature type="domain" description="Type II methyltransferase M.TaqI-like" evidence="7">
    <location>
        <begin position="579"/>
        <end position="857"/>
    </location>
</feature>
<evidence type="ECO:0000259" key="7">
    <source>
        <dbReference type="Pfam" id="PF07669"/>
    </source>
</evidence>
<name>A0ABU5IJG0_9BURK</name>
<dbReference type="SUPFAM" id="SSF53335">
    <property type="entry name" value="S-adenosyl-L-methionine-dependent methyltransferases"/>
    <property type="match status" value="1"/>
</dbReference>
<evidence type="ECO:0000256" key="1">
    <source>
        <dbReference type="ARBA" id="ARBA00011900"/>
    </source>
</evidence>
<dbReference type="EC" id="2.1.1.72" evidence="1"/>
<evidence type="ECO:0000313" key="10">
    <source>
        <dbReference type="Proteomes" id="UP001293718"/>
    </source>
</evidence>
<evidence type="ECO:0000256" key="6">
    <source>
        <dbReference type="SAM" id="MobiDB-lite"/>
    </source>
</evidence>
<dbReference type="Proteomes" id="UP001293718">
    <property type="component" value="Unassembled WGS sequence"/>
</dbReference>
<dbReference type="EMBL" id="JAXOJX010000037">
    <property type="protein sequence ID" value="MDZ5459030.1"/>
    <property type="molecule type" value="Genomic_DNA"/>
</dbReference>
<accession>A0ABU5IJG0</accession>